<comment type="function">
    <text evidence="8">Ligates lysine onto the cytidine present at position 34 of the AUA codon-specific tRNA(Ile) that contains the anticodon CAU, in an ATP-dependent manner. Cytidine is converted to lysidine, thus changing the amino acid specificity of the tRNA from methionine to isoleucine.</text>
</comment>
<evidence type="ECO:0000256" key="2">
    <source>
        <dbReference type="ARBA" id="ARBA00022490"/>
    </source>
</evidence>
<dbReference type="RefSeq" id="WP_379040763.1">
    <property type="nucleotide sequence ID" value="NZ_JBHSKW010000005.1"/>
</dbReference>
<protein>
    <recommendedName>
        <fullName evidence="8">tRNA(Ile)-lysidine synthase</fullName>
        <ecNumber evidence="8">6.3.4.19</ecNumber>
    </recommendedName>
    <alternativeName>
        <fullName evidence="8">tRNA(Ile)-2-lysyl-cytidine synthase</fullName>
    </alternativeName>
    <alternativeName>
        <fullName evidence="8">tRNA(Ile)-lysidine synthetase</fullName>
    </alternativeName>
</protein>
<dbReference type="CDD" id="cd01992">
    <property type="entry name" value="TilS_N"/>
    <property type="match status" value="1"/>
</dbReference>
<evidence type="ECO:0000313" key="10">
    <source>
        <dbReference type="EMBL" id="MFD2730480.1"/>
    </source>
</evidence>
<keyword evidence="5 8" id="KW-0547">Nucleotide-binding</keyword>
<evidence type="ECO:0000256" key="5">
    <source>
        <dbReference type="ARBA" id="ARBA00022741"/>
    </source>
</evidence>
<keyword evidence="11" id="KW-1185">Reference proteome</keyword>
<dbReference type="Pfam" id="PF11734">
    <property type="entry name" value="TilS_C"/>
    <property type="match status" value="1"/>
</dbReference>
<dbReference type="NCBIfam" id="TIGR02433">
    <property type="entry name" value="lysidine_TilS_C"/>
    <property type="match status" value="1"/>
</dbReference>
<keyword evidence="3 8" id="KW-0436">Ligase</keyword>
<dbReference type="InterPro" id="IPR012094">
    <property type="entry name" value="tRNA_Ile_lys_synt"/>
</dbReference>
<dbReference type="EMBL" id="JBHULV010000008">
    <property type="protein sequence ID" value="MFD2730480.1"/>
    <property type="molecule type" value="Genomic_DNA"/>
</dbReference>
<feature type="binding site" evidence="8">
    <location>
        <begin position="30"/>
        <end position="35"/>
    </location>
    <ligand>
        <name>ATP</name>
        <dbReference type="ChEBI" id="CHEBI:30616"/>
    </ligand>
</feature>
<dbReference type="SUPFAM" id="SSF56037">
    <property type="entry name" value="PheT/TilS domain"/>
    <property type="match status" value="1"/>
</dbReference>
<evidence type="ECO:0000256" key="4">
    <source>
        <dbReference type="ARBA" id="ARBA00022694"/>
    </source>
</evidence>
<dbReference type="EC" id="6.3.4.19" evidence="8"/>
<dbReference type="SMART" id="SM00977">
    <property type="entry name" value="TilS_C"/>
    <property type="match status" value="1"/>
</dbReference>
<keyword evidence="4 8" id="KW-0819">tRNA processing</keyword>
<evidence type="ECO:0000256" key="7">
    <source>
        <dbReference type="ARBA" id="ARBA00048539"/>
    </source>
</evidence>
<dbReference type="Proteomes" id="UP001597546">
    <property type="component" value="Unassembled WGS sequence"/>
</dbReference>
<evidence type="ECO:0000259" key="9">
    <source>
        <dbReference type="SMART" id="SM00977"/>
    </source>
</evidence>
<dbReference type="SUPFAM" id="SSF52402">
    <property type="entry name" value="Adenine nucleotide alpha hydrolases-like"/>
    <property type="match status" value="1"/>
</dbReference>
<comment type="catalytic activity">
    <reaction evidence="7 8">
        <text>cytidine(34) in tRNA(Ile2) + L-lysine + ATP = lysidine(34) in tRNA(Ile2) + AMP + diphosphate + H(+)</text>
        <dbReference type="Rhea" id="RHEA:43744"/>
        <dbReference type="Rhea" id="RHEA-COMP:10625"/>
        <dbReference type="Rhea" id="RHEA-COMP:10670"/>
        <dbReference type="ChEBI" id="CHEBI:15378"/>
        <dbReference type="ChEBI" id="CHEBI:30616"/>
        <dbReference type="ChEBI" id="CHEBI:32551"/>
        <dbReference type="ChEBI" id="CHEBI:33019"/>
        <dbReference type="ChEBI" id="CHEBI:82748"/>
        <dbReference type="ChEBI" id="CHEBI:83665"/>
        <dbReference type="ChEBI" id="CHEBI:456215"/>
        <dbReference type="EC" id="6.3.4.19"/>
    </reaction>
</comment>
<dbReference type="GO" id="GO:0032267">
    <property type="term" value="F:tRNA(Ile)-lysidine synthase activity"/>
    <property type="evidence" value="ECO:0007669"/>
    <property type="project" value="UniProtKB-EC"/>
</dbReference>
<dbReference type="Pfam" id="PF01171">
    <property type="entry name" value="ATP_bind_3"/>
    <property type="match status" value="1"/>
</dbReference>
<dbReference type="Gene3D" id="3.40.50.620">
    <property type="entry name" value="HUPs"/>
    <property type="match status" value="1"/>
</dbReference>
<evidence type="ECO:0000256" key="6">
    <source>
        <dbReference type="ARBA" id="ARBA00022840"/>
    </source>
</evidence>
<comment type="subcellular location">
    <subcellularLocation>
        <location evidence="1 8">Cytoplasm</location>
    </subcellularLocation>
</comment>
<keyword evidence="6 8" id="KW-0067">ATP-binding</keyword>
<comment type="domain">
    <text evidence="8">The N-terminal region contains the highly conserved SGGXDS motif, predicted to be a P-loop motif involved in ATP binding.</text>
</comment>
<accession>A0ABW5TMF6</accession>
<dbReference type="PANTHER" id="PTHR43033:SF1">
    <property type="entry name" value="TRNA(ILE)-LYSIDINE SYNTHASE-RELATED"/>
    <property type="match status" value="1"/>
</dbReference>
<evidence type="ECO:0000256" key="3">
    <source>
        <dbReference type="ARBA" id="ARBA00022598"/>
    </source>
</evidence>
<sequence>MMLLAKKQFTDFVKTNGLFSSSDVILLAVSGGKDSVLMAHLFAQCGFKFAIAHCNFNLRGEESLRDQHFVEALAKELNVKLYFTHFDTLAFAKEQKVSIQMAARSLRYTFFEQIRTKENFVKIAVAQHQNDATETVMINLIRGTGIKGLHGIIIERDFIIRPMLCFTADDIQNLVSQNQLNYVEDSSNAATKYMRNKVRLEIIPKMKELNPSLEKTFQQNLNYFKELETLLNENVKNLVKEIVVVENNQVSISFENIRKLNPQHLLLFELLNPYGFNATQVENVINGLNNISGKQYFSKTHILTIDRDCILINLVTAKHLKELKILEDATDVLFNDISLKITNCKTTPTSFKGKKNILYANGKSLIYPLTLRYWKDGDVFKPFGMNGFKKLSDYFIQQKVPQQQKADIPILANGNGEIVWVCGFRSDDRYKVNSNTKKIIIFELNTKG</sequence>
<comment type="caution">
    <text evidence="10">The sequence shown here is derived from an EMBL/GenBank/DDBJ whole genome shotgun (WGS) entry which is preliminary data.</text>
</comment>
<evidence type="ECO:0000256" key="1">
    <source>
        <dbReference type="ARBA" id="ARBA00004496"/>
    </source>
</evidence>
<feature type="domain" description="Lysidine-tRNA(Ile) synthetase C-terminal" evidence="9">
    <location>
        <begin position="369"/>
        <end position="442"/>
    </location>
</feature>
<dbReference type="NCBIfam" id="TIGR02432">
    <property type="entry name" value="lysidine_TilS_N"/>
    <property type="match status" value="1"/>
</dbReference>
<dbReference type="InterPro" id="IPR012796">
    <property type="entry name" value="Lysidine-tRNA-synth_C"/>
</dbReference>
<dbReference type="PANTHER" id="PTHR43033">
    <property type="entry name" value="TRNA(ILE)-LYSIDINE SYNTHASE-RELATED"/>
    <property type="match status" value="1"/>
</dbReference>
<reference evidence="11" key="1">
    <citation type="journal article" date="2019" name="Int. J. Syst. Evol. Microbiol.">
        <title>The Global Catalogue of Microorganisms (GCM) 10K type strain sequencing project: providing services to taxonomists for standard genome sequencing and annotation.</title>
        <authorList>
            <consortium name="The Broad Institute Genomics Platform"/>
            <consortium name="The Broad Institute Genome Sequencing Center for Infectious Disease"/>
            <person name="Wu L."/>
            <person name="Ma J."/>
        </authorList>
    </citation>
    <scope>NUCLEOTIDE SEQUENCE [LARGE SCALE GENOMIC DNA]</scope>
    <source>
        <strain evidence="11">KCTC 42456</strain>
    </source>
</reference>
<name>A0ABW5TMF6_9SPHI</name>
<organism evidence="10 11">
    <name type="scientific">Pedobacter alpinus</name>
    <dbReference type="NCBI Taxonomy" id="1590643"/>
    <lineage>
        <taxon>Bacteria</taxon>
        <taxon>Pseudomonadati</taxon>
        <taxon>Bacteroidota</taxon>
        <taxon>Sphingobacteriia</taxon>
        <taxon>Sphingobacteriales</taxon>
        <taxon>Sphingobacteriaceae</taxon>
        <taxon>Pedobacter</taxon>
    </lineage>
</organism>
<dbReference type="HAMAP" id="MF_01161">
    <property type="entry name" value="tRNA_Ile_lys_synt"/>
    <property type="match status" value="1"/>
</dbReference>
<comment type="similarity">
    <text evidence="8">Belongs to the tRNA(Ile)-lysidine synthase family.</text>
</comment>
<dbReference type="InterPro" id="IPR012795">
    <property type="entry name" value="tRNA_Ile_lys_synt_N"/>
</dbReference>
<proteinExistence type="inferred from homology"/>
<dbReference type="InterPro" id="IPR011063">
    <property type="entry name" value="TilS/TtcA_N"/>
</dbReference>
<evidence type="ECO:0000256" key="8">
    <source>
        <dbReference type="HAMAP-Rule" id="MF_01161"/>
    </source>
</evidence>
<keyword evidence="2 8" id="KW-0963">Cytoplasm</keyword>
<dbReference type="InterPro" id="IPR014729">
    <property type="entry name" value="Rossmann-like_a/b/a_fold"/>
</dbReference>
<gene>
    <name evidence="8 10" type="primary">tilS</name>
    <name evidence="10" type="ORF">ACFSSE_02085</name>
</gene>
<evidence type="ECO:0000313" key="11">
    <source>
        <dbReference type="Proteomes" id="UP001597546"/>
    </source>
</evidence>